<dbReference type="EMBL" id="CP009285">
    <property type="protein sequence ID" value="AIQ61637.1"/>
    <property type="molecule type" value="Genomic_DNA"/>
</dbReference>
<proteinExistence type="predicted"/>
<feature type="domain" description="Aminoglycoside phosphotransferase" evidence="1">
    <location>
        <begin position="31"/>
        <end position="279"/>
    </location>
</feature>
<reference evidence="2" key="1">
    <citation type="submission" date="2014-08" db="EMBL/GenBank/DDBJ databases">
        <title>Comparative genomics of the Paenibacillus odorifer group.</title>
        <authorList>
            <person name="den Bakker H.C."/>
            <person name="Tsai Y.-C.Y.-C."/>
            <person name="Martin N."/>
            <person name="Korlach J."/>
            <person name="Wiedmann M."/>
        </authorList>
    </citation>
    <scope>NUCLEOTIDE SEQUENCE [LARGE SCALE GENOMIC DNA]</scope>
    <source>
        <strain evidence="2">DSM 13188</strain>
    </source>
</reference>
<dbReference type="InterPro" id="IPR002575">
    <property type="entry name" value="Aminoglycoside_PTrfase"/>
</dbReference>
<dbReference type="AlphaFoldDB" id="A0A089LL52"/>
<dbReference type="InterPro" id="IPR011009">
    <property type="entry name" value="Kinase-like_dom_sf"/>
</dbReference>
<dbReference type="OrthoDB" id="9777460at2"/>
<dbReference type="KEGG" id="pbd:PBOR_35595"/>
<accession>A0A089LL52</accession>
<keyword evidence="3" id="KW-1185">Reference proteome</keyword>
<dbReference type="Proteomes" id="UP000029518">
    <property type="component" value="Chromosome"/>
</dbReference>
<evidence type="ECO:0000313" key="2">
    <source>
        <dbReference type="EMBL" id="AIQ61637.1"/>
    </source>
</evidence>
<protein>
    <recommendedName>
        <fullName evidence="1">Aminoglycoside phosphotransferase domain-containing protein</fullName>
    </recommendedName>
</protein>
<dbReference type="RefSeq" id="WP_042218566.1">
    <property type="nucleotide sequence ID" value="NZ_CP009285.1"/>
</dbReference>
<dbReference type="SUPFAM" id="SSF56112">
    <property type="entry name" value="Protein kinase-like (PK-like)"/>
    <property type="match status" value="1"/>
</dbReference>
<dbReference type="Gene3D" id="3.90.1200.10">
    <property type="match status" value="1"/>
</dbReference>
<dbReference type="Pfam" id="PF01636">
    <property type="entry name" value="APH"/>
    <property type="match status" value="1"/>
</dbReference>
<gene>
    <name evidence="2" type="ORF">PBOR_35595</name>
</gene>
<organism evidence="2 3">
    <name type="scientific">Paenibacillus borealis</name>
    <dbReference type="NCBI Taxonomy" id="160799"/>
    <lineage>
        <taxon>Bacteria</taxon>
        <taxon>Bacillati</taxon>
        <taxon>Bacillota</taxon>
        <taxon>Bacilli</taxon>
        <taxon>Bacillales</taxon>
        <taxon>Paenibacillaceae</taxon>
        <taxon>Paenibacillus</taxon>
    </lineage>
</organism>
<evidence type="ECO:0000313" key="3">
    <source>
        <dbReference type="Proteomes" id="UP000029518"/>
    </source>
</evidence>
<evidence type="ECO:0000259" key="1">
    <source>
        <dbReference type="Pfam" id="PF01636"/>
    </source>
</evidence>
<name>A0A089LL52_PAEBO</name>
<sequence>MLLTTEDQLIGEIAGWLKKHLSVELLSAGRVNRGLMNEKWIIGTNKGRLFVKCYHPGRFKMDDPEFRSKIEHALQQQLLWYQSGGPCPEPLTMEGRCMHILPCGRYMSVMTCCPGVMVPAGMIGEQAMHSLGRAAADMHTVWDSAGASGVGATVPAGEPAWQLSREEMERTWEVSWEAARSSSGRVRSALQLQKAVADSLGDDDFTPLTAGWAHLDLWADNLLFEGDALAAIVDFDRARYSFPALDLGRAVLSGTLGGSGFRRDAVAAFAEGYRSVQPLPPGSLLKAVKYVWCIESLWWIKPALESSSSVPVRFAEEMIYTAEHWDQLDTLLGDI</sequence>
<dbReference type="HOGENOM" id="CLU_072586_0_0_9"/>